<feature type="compositionally biased region" description="Polar residues" evidence="1">
    <location>
        <begin position="24"/>
        <end position="38"/>
    </location>
</feature>
<proteinExistence type="predicted"/>
<reference evidence="3" key="1">
    <citation type="journal article" date="2019" name="Sci. Rep.">
        <title>Draft genome of Tanacetum cinerariifolium, the natural source of mosquito coil.</title>
        <authorList>
            <person name="Yamashiro T."/>
            <person name="Shiraishi A."/>
            <person name="Satake H."/>
            <person name="Nakayama K."/>
        </authorList>
    </citation>
    <scope>NUCLEOTIDE SEQUENCE</scope>
</reference>
<feature type="non-terminal residue" evidence="3">
    <location>
        <position position="175"/>
    </location>
</feature>
<keyword evidence="3" id="KW-0695">RNA-directed DNA polymerase</keyword>
<evidence type="ECO:0000256" key="1">
    <source>
        <dbReference type="SAM" id="MobiDB-lite"/>
    </source>
</evidence>
<keyword evidence="3" id="KW-0548">Nucleotidyltransferase</keyword>
<organism evidence="3">
    <name type="scientific">Tanacetum cinerariifolium</name>
    <name type="common">Dalmatian daisy</name>
    <name type="synonym">Chrysanthemum cinerariifolium</name>
    <dbReference type="NCBI Taxonomy" id="118510"/>
    <lineage>
        <taxon>Eukaryota</taxon>
        <taxon>Viridiplantae</taxon>
        <taxon>Streptophyta</taxon>
        <taxon>Embryophyta</taxon>
        <taxon>Tracheophyta</taxon>
        <taxon>Spermatophyta</taxon>
        <taxon>Magnoliopsida</taxon>
        <taxon>eudicotyledons</taxon>
        <taxon>Gunneridae</taxon>
        <taxon>Pentapetalae</taxon>
        <taxon>asterids</taxon>
        <taxon>campanulids</taxon>
        <taxon>Asterales</taxon>
        <taxon>Asteraceae</taxon>
        <taxon>Asteroideae</taxon>
        <taxon>Anthemideae</taxon>
        <taxon>Anthemidinae</taxon>
        <taxon>Tanacetum</taxon>
    </lineage>
</organism>
<dbReference type="InterPro" id="IPR013103">
    <property type="entry name" value="RVT_2"/>
</dbReference>
<evidence type="ECO:0000313" key="3">
    <source>
        <dbReference type="EMBL" id="GFC94076.1"/>
    </source>
</evidence>
<dbReference type="AlphaFoldDB" id="A0A699S965"/>
<dbReference type="GO" id="GO:0003964">
    <property type="term" value="F:RNA-directed DNA polymerase activity"/>
    <property type="evidence" value="ECO:0007669"/>
    <property type="project" value="UniProtKB-KW"/>
</dbReference>
<feature type="region of interest" description="Disordered" evidence="1">
    <location>
        <begin position="24"/>
        <end position="45"/>
    </location>
</feature>
<dbReference type="EMBL" id="BKCJ011146881">
    <property type="protein sequence ID" value="GFC94076.1"/>
    <property type="molecule type" value="Genomic_DNA"/>
</dbReference>
<keyword evidence="3" id="KW-0808">Transferase</keyword>
<comment type="caution">
    <text evidence="3">The sequence shown here is derived from an EMBL/GenBank/DDBJ whole genome shotgun (WGS) entry which is preliminary data.</text>
</comment>
<dbReference type="Pfam" id="PF07727">
    <property type="entry name" value="RVT_2"/>
    <property type="match status" value="1"/>
</dbReference>
<sequence length="175" mass="20459">MQIGKEDFSEGNVFETYDVPTNLFNTEESNTGQSNTLRRSSRQSKLPPKLNDYVLNNKVRYGLDKFANHTWLSFENYGFISNINISFEPKSYEEAALDKNWVQAMNEEMEALHENNSWDLIELPKNRKDIGSKWVYKIKHKSTGEIDRYKARLVAKGFNQREGIDYEETFSLVVK</sequence>
<feature type="domain" description="Reverse transcriptase Ty1/copia-type" evidence="2">
    <location>
        <begin position="115"/>
        <end position="174"/>
    </location>
</feature>
<name>A0A699S965_TANCI</name>
<protein>
    <submittedName>
        <fullName evidence="3">Putative reverse transcriptase, RNA-dependent DNA polymerase, Gag-polypeptide of LTR copia-type</fullName>
    </submittedName>
</protein>
<evidence type="ECO:0000259" key="2">
    <source>
        <dbReference type="Pfam" id="PF07727"/>
    </source>
</evidence>
<accession>A0A699S965</accession>
<gene>
    <name evidence="3" type="ORF">Tci_866046</name>
</gene>